<accession>A0A7J7MJ88</accession>
<dbReference type="Proteomes" id="UP000541444">
    <property type="component" value="Unassembled WGS sequence"/>
</dbReference>
<dbReference type="EMBL" id="JACGCM010001453">
    <property type="protein sequence ID" value="KAF6154844.1"/>
    <property type="molecule type" value="Genomic_DNA"/>
</dbReference>
<feature type="non-terminal residue" evidence="1">
    <location>
        <position position="1"/>
    </location>
</feature>
<comment type="caution">
    <text evidence="1">The sequence shown here is derived from an EMBL/GenBank/DDBJ whole genome shotgun (WGS) entry which is preliminary data.</text>
</comment>
<organism evidence="1 2">
    <name type="scientific">Kingdonia uniflora</name>
    <dbReference type="NCBI Taxonomy" id="39325"/>
    <lineage>
        <taxon>Eukaryota</taxon>
        <taxon>Viridiplantae</taxon>
        <taxon>Streptophyta</taxon>
        <taxon>Embryophyta</taxon>
        <taxon>Tracheophyta</taxon>
        <taxon>Spermatophyta</taxon>
        <taxon>Magnoliopsida</taxon>
        <taxon>Ranunculales</taxon>
        <taxon>Circaeasteraceae</taxon>
        <taxon>Kingdonia</taxon>
    </lineage>
</organism>
<evidence type="ECO:0000313" key="2">
    <source>
        <dbReference type="Proteomes" id="UP000541444"/>
    </source>
</evidence>
<keyword evidence="2" id="KW-1185">Reference proteome</keyword>
<sequence>NPKIINAVPKVFPFVIHTFCAFHISNNIKTTLESTRIAFRMATEALTNIDFDKHMNAIRNTDPVGLQYILGIPRETWSNLYILMSRYVVTLYCSTYHFFI</sequence>
<proteinExistence type="predicted"/>
<name>A0A7J7MJ88_9MAGN</name>
<protein>
    <submittedName>
        <fullName evidence="1">Uncharacterized protein</fullName>
    </submittedName>
</protein>
<dbReference type="AlphaFoldDB" id="A0A7J7MJ88"/>
<reference evidence="1 2" key="1">
    <citation type="journal article" date="2020" name="IScience">
        <title>Genome Sequencing of the Endangered Kingdonia uniflora (Circaeasteraceae, Ranunculales) Reveals Potential Mechanisms of Evolutionary Specialization.</title>
        <authorList>
            <person name="Sun Y."/>
            <person name="Deng T."/>
            <person name="Zhang A."/>
            <person name="Moore M.J."/>
            <person name="Landis J.B."/>
            <person name="Lin N."/>
            <person name="Zhang H."/>
            <person name="Zhang X."/>
            <person name="Huang J."/>
            <person name="Zhang X."/>
            <person name="Sun H."/>
            <person name="Wang H."/>
        </authorList>
    </citation>
    <scope>NUCLEOTIDE SEQUENCE [LARGE SCALE GENOMIC DNA]</scope>
    <source>
        <strain evidence="1">TB1705</strain>
        <tissue evidence="1">Leaf</tissue>
    </source>
</reference>
<evidence type="ECO:0000313" key="1">
    <source>
        <dbReference type="EMBL" id="KAF6154844.1"/>
    </source>
</evidence>
<gene>
    <name evidence="1" type="ORF">GIB67_033873</name>
</gene>